<gene>
    <name evidence="1" type="ORF">ECPE_LOCUS11407</name>
</gene>
<organism evidence="3">
    <name type="scientific">Echinostoma caproni</name>
    <dbReference type="NCBI Taxonomy" id="27848"/>
    <lineage>
        <taxon>Eukaryota</taxon>
        <taxon>Metazoa</taxon>
        <taxon>Spiralia</taxon>
        <taxon>Lophotrochozoa</taxon>
        <taxon>Platyhelminthes</taxon>
        <taxon>Trematoda</taxon>
        <taxon>Digenea</taxon>
        <taxon>Plagiorchiida</taxon>
        <taxon>Echinostomata</taxon>
        <taxon>Echinostomatoidea</taxon>
        <taxon>Echinostomatidae</taxon>
        <taxon>Echinostoma</taxon>
    </lineage>
</organism>
<dbReference type="AlphaFoldDB" id="A0A183AWS2"/>
<keyword evidence="2" id="KW-1185">Reference proteome</keyword>
<evidence type="ECO:0000313" key="1">
    <source>
        <dbReference type="EMBL" id="VDP88461.1"/>
    </source>
</evidence>
<dbReference type="OrthoDB" id="10036512at2759"/>
<dbReference type="WBParaSite" id="ECPE_0001144201-mRNA-1">
    <property type="protein sequence ID" value="ECPE_0001144201-mRNA-1"/>
    <property type="gene ID" value="ECPE_0001144201"/>
</dbReference>
<dbReference type="Proteomes" id="UP000272942">
    <property type="component" value="Unassembled WGS sequence"/>
</dbReference>
<evidence type="ECO:0000313" key="2">
    <source>
        <dbReference type="Proteomes" id="UP000272942"/>
    </source>
</evidence>
<reference evidence="1 2" key="2">
    <citation type="submission" date="2018-11" db="EMBL/GenBank/DDBJ databases">
        <authorList>
            <consortium name="Pathogen Informatics"/>
        </authorList>
    </citation>
    <scope>NUCLEOTIDE SEQUENCE [LARGE SCALE GENOMIC DNA]</scope>
    <source>
        <strain evidence="1 2">Egypt</strain>
    </source>
</reference>
<dbReference type="EMBL" id="UZAN01050777">
    <property type="protein sequence ID" value="VDP88461.1"/>
    <property type="molecule type" value="Genomic_DNA"/>
</dbReference>
<accession>A0A183AWS2</accession>
<proteinExistence type="predicted"/>
<evidence type="ECO:0000313" key="3">
    <source>
        <dbReference type="WBParaSite" id="ECPE_0001144201-mRNA-1"/>
    </source>
</evidence>
<dbReference type="PANTHER" id="PTHR33053">
    <property type="entry name" value="PROTEIN, PUTATIVE-RELATED"/>
    <property type="match status" value="1"/>
</dbReference>
<protein>
    <submittedName>
        <fullName evidence="3">F-box domain-containing protein</fullName>
    </submittedName>
</protein>
<name>A0A183AWS2_9TREM</name>
<reference evidence="3" key="1">
    <citation type="submission" date="2016-06" db="UniProtKB">
        <authorList>
            <consortium name="WormBaseParasite"/>
        </authorList>
    </citation>
    <scope>IDENTIFICATION</scope>
</reference>
<sequence length="344" mass="39383">MLHEFCAIFPELPSDPRTLLSNPRFTPKTTVGDGTYVHSGVSDCIRRVTVSQSRNQGNALQLQLHIGGMSVFRSSMQKVWPILGRLFEPRSTIFIIGLYNEMSKPTDVHAFLSNLIDDLRVLLCDGLLNVESGHIQRVELHSVIADAPAKAVLKQAKQHIGYCCCPNRIQKAVYIKGRLAFRTGVSKARTYWDFRARIHDDHHTGISPFERLPVDMIGVFSTEYVHAVCLGLMKRASMLQVAQNRLVLAIEYVTCKSPRRCRSLNDVELWKATEYRQFLLYLGPVILRHILPLEMYENFLEVSVFTFIFRSGKFATHYLPYVEQQSLRVVRDFAHLRFREDALG</sequence>